<dbReference type="AlphaFoldDB" id="A0A8J8T9N0"/>
<organism evidence="2 3">
    <name type="scientific">Halteria grandinella</name>
    <dbReference type="NCBI Taxonomy" id="5974"/>
    <lineage>
        <taxon>Eukaryota</taxon>
        <taxon>Sar</taxon>
        <taxon>Alveolata</taxon>
        <taxon>Ciliophora</taxon>
        <taxon>Intramacronucleata</taxon>
        <taxon>Spirotrichea</taxon>
        <taxon>Stichotrichia</taxon>
        <taxon>Sporadotrichida</taxon>
        <taxon>Halteriidae</taxon>
        <taxon>Halteria</taxon>
    </lineage>
</organism>
<reference evidence="2" key="1">
    <citation type="submission" date="2019-06" db="EMBL/GenBank/DDBJ databases">
        <authorList>
            <person name="Zheng W."/>
        </authorList>
    </citation>
    <scope>NUCLEOTIDE SEQUENCE</scope>
    <source>
        <strain evidence="2">QDHG01</strain>
    </source>
</reference>
<keyword evidence="3" id="KW-1185">Reference proteome</keyword>
<evidence type="ECO:0000313" key="3">
    <source>
        <dbReference type="Proteomes" id="UP000785679"/>
    </source>
</evidence>
<dbReference type="Proteomes" id="UP000785679">
    <property type="component" value="Unassembled WGS sequence"/>
</dbReference>
<dbReference type="EMBL" id="RRYP01000274">
    <property type="protein sequence ID" value="TNV87692.1"/>
    <property type="molecule type" value="Genomic_DNA"/>
</dbReference>
<name>A0A8J8T9N0_HALGN</name>
<accession>A0A8J8T9N0</accession>
<feature type="compositionally biased region" description="Acidic residues" evidence="1">
    <location>
        <begin position="105"/>
        <end position="115"/>
    </location>
</feature>
<protein>
    <submittedName>
        <fullName evidence="2">Uncharacterized protein</fullName>
    </submittedName>
</protein>
<sequence>MMKDSKSDSHHGGGLDLEYFEKLEQDFNNSYGREMKLPHLEYKHAQFHPNEPRQVIVLQRMNYPGGVKVVEMDGGGTQRKKASGQPVSFENNQRVIRVSLNDGGEFAEEDEEEQIVENSSSDSEDQDNTQVQDNKLDKPEIQICHTMKPLARKMTLQGGPSNHYTRRKTSQKGKDLSQDPASRGISESVDAVLEERKSQSIGQVPITFKKQQHLSRLSSSLQAQIFEDPKRLKVNDISESEEGETVYILSIFDLDTDSALSQVTLKFGGTISVYKETFIVTPEAINILLTEGNELKSCLNFEAKNLKPTHDFGLSAFQIKADEINELKDPLFFTDRVDASIHMLLFMEYSLLSVNLTLQKSHSLSITHGNYIVYDVAQINEEVILAVENQRQDSKYQYKLFFLPLENFNDPNGFELKEQSSRKVKITIPEEYLNFSSIDLTMKVLAKSHLFLSVNVEEYLDPSDSIIIEHPCMLYVIPLEGGGSITQIPFESKPKLFIEGFLLVYSDVDLAFHVYSISEFLEGKPQKKVQKIAYQMDMVLDIKQDPTMKQEFFVLEKIHKEDGKKIRGLLVTDEKCD</sequence>
<feature type="region of interest" description="Disordered" evidence="1">
    <location>
        <begin position="152"/>
        <end position="185"/>
    </location>
</feature>
<feature type="region of interest" description="Disordered" evidence="1">
    <location>
        <begin position="104"/>
        <end position="140"/>
    </location>
</feature>
<evidence type="ECO:0000313" key="2">
    <source>
        <dbReference type="EMBL" id="TNV87692.1"/>
    </source>
</evidence>
<gene>
    <name evidence="2" type="ORF">FGO68_gene14443</name>
</gene>
<comment type="caution">
    <text evidence="2">The sequence shown here is derived from an EMBL/GenBank/DDBJ whole genome shotgun (WGS) entry which is preliminary data.</text>
</comment>
<evidence type="ECO:0000256" key="1">
    <source>
        <dbReference type="SAM" id="MobiDB-lite"/>
    </source>
</evidence>
<proteinExistence type="predicted"/>